<sequence length="419" mass="48500">MKILWLTNIPLPEASTLMNSKSLPFGGWLVNTSKYLANSENIELSITFPCNSFREFNVLNGEKIIYYPFPQKKKESEVKRFLEEIVDRSRPEIVHIFGTEYIHTLEMVNICNERKIKVLISIQGLVSIYAQHYMANLPRKVQNKFTFRDLIKRDNLVQQQLKFQHRGIFEILALKKVKHVLGRTTWDKACTLQINPHITYHYCNETLRESFYNAKWDIEHIEEHSIFISQGTYPIKGLHHMLEAMSIIIKKFPKAKLYVGGIDNSNDQGLKAKLKKNSYGKYINHLIKKFNLQDKVFFTGSLYEKEMLNRYLRANVFVCPSSIENSPNSLGEAMILGVPCVASFVGGVSDLLIDKQEGFLYQSDAPYMLAHYVCEIFTDNNLALKFSISAREHALRTHDRESNLEKITQIYNNIVELSS</sequence>
<keyword evidence="2" id="KW-0808">Transferase</keyword>
<dbReference type="GO" id="GO:0016757">
    <property type="term" value="F:glycosyltransferase activity"/>
    <property type="evidence" value="ECO:0007669"/>
    <property type="project" value="InterPro"/>
</dbReference>
<dbReference type="PANTHER" id="PTHR12526:SF630">
    <property type="entry name" value="GLYCOSYLTRANSFERASE"/>
    <property type="match status" value="1"/>
</dbReference>
<dbReference type="SUPFAM" id="SSF53756">
    <property type="entry name" value="UDP-Glycosyltransferase/glycogen phosphorylase"/>
    <property type="match status" value="1"/>
</dbReference>
<accession>A0A0W1B4F7</accession>
<evidence type="ECO:0000259" key="1">
    <source>
        <dbReference type="Pfam" id="PF00534"/>
    </source>
</evidence>
<dbReference type="Gene3D" id="3.40.50.2000">
    <property type="entry name" value="Glycogen Phosphorylase B"/>
    <property type="match status" value="2"/>
</dbReference>
<dbReference type="EMBL" id="LCZJ02000013">
    <property type="protein sequence ID" value="KTD88411.1"/>
    <property type="molecule type" value="Genomic_DNA"/>
</dbReference>
<evidence type="ECO:0000313" key="2">
    <source>
        <dbReference type="EMBL" id="KTD88411.1"/>
    </source>
</evidence>
<dbReference type="PANTHER" id="PTHR12526">
    <property type="entry name" value="GLYCOSYLTRANSFERASE"/>
    <property type="match status" value="1"/>
</dbReference>
<organism evidence="2 3">
    <name type="scientific">Paenibacillus etheri</name>
    <dbReference type="NCBI Taxonomy" id="1306852"/>
    <lineage>
        <taxon>Bacteria</taxon>
        <taxon>Bacillati</taxon>
        <taxon>Bacillota</taxon>
        <taxon>Bacilli</taxon>
        <taxon>Bacillales</taxon>
        <taxon>Paenibacillaceae</taxon>
        <taxon>Paenibacillus</taxon>
    </lineage>
</organism>
<reference evidence="2 3" key="1">
    <citation type="journal article" date="2015" name="Int. Biodeterior. Biodegradation">
        <title>Physiological and genetic screening methods for the isolation of methyl tert-butyl ether-degrading bacteria for bioremediation purposes.</title>
        <authorList>
            <person name="Guisado I.M."/>
            <person name="Purswani J."/>
            <person name="Gonzalez Lopez J."/>
            <person name="Pozo C."/>
        </authorList>
    </citation>
    <scope>NUCLEOTIDE SEQUENCE [LARGE SCALE GENOMIC DNA]</scope>
    <source>
        <strain evidence="2 3">SH7</strain>
    </source>
</reference>
<protein>
    <submittedName>
        <fullName evidence="2">Glycosyl transferase family 1</fullName>
    </submittedName>
</protein>
<dbReference type="Proteomes" id="UP000054709">
    <property type="component" value="Unassembled WGS sequence"/>
</dbReference>
<dbReference type="Pfam" id="PF00534">
    <property type="entry name" value="Glycos_transf_1"/>
    <property type="match status" value="1"/>
</dbReference>
<gene>
    <name evidence="2" type="ORF">UQ64_05090</name>
</gene>
<dbReference type="RefSeq" id="WP_060621843.1">
    <property type="nucleotide sequence ID" value="NZ_LCZJ02000013.1"/>
</dbReference>
<name>A0A0W1B4F7_9BACL</name>
<evidence type="ECO:0000313" key="3">
    <source>
        <dbReference type="Proteomes" id="UP000054709"/>
    </source>
</evidence>
<comment type="caution">
    <text evidence="2">The sequence shown here is derived from an EMBL/GenBank/DDBJ whole genome shotgun (WGS) entry which is preliminary data.</text>
</comment>
<dbReference type="OrthoDB" id="9814612at2"/>
<feature type="domain" description="Glycosyl transferase family 1" evidence="1">
    <location>
        <begin position="222"/>
        <end position="392"/>
    </location>
</feature>
<proteinExistence type="predicted"/>
<keyword evidence="3" id="KW-1185">Reference proteome</keyword>
<dbReference type="AlphaFoldDB" id="A0A0W1B4F7"/>
<dbReference type="CDD" id="cd03801">
    <property type="entry name" value="GT4_PimA-like"/>
    <property type="match status" value="1"/>
</dbReference>
<dbReference type="InterPro" id="IPR001296">
    <property type="entry name" value="Glyco_trans_1"/>
</dbReference>